<gene>
    <name evidence="1" type="ORF">SAMN05421795_101677</name>
</gene>
<reference evidence="2" key="1">
    <citation type="submission" date="2017-01" db="EMBL/GenBank/DDBJ databases">
        <authorList>
            <person name="Varghese N."/>
            <person name="Submissions S."/>
        </authorList>
    </citation>
    <scope>NUCLEOTIDE SEQUENCE [LARGE SCALE GENOMIC DNA]</scope>
    <source>
        <strain evidence="2">DSM 18714</strain>
    </source>
</reference>
<protein>
    <recommendedName>
        <fullName evidence="3">Glyceraldehyde-3-phosphate dehydrogenase</fullName>
    </recommendedName>
</protein>
<sequence length="47" mass="5000">MTNTIAIVLGLLILAGVAGDIAFNQAQALVFLGREFTALVGHVAFWR</sequence>
<evidence type="ECO:0000313" key="1">
    <source>
        <dbReference type="EMBL" id="SIS57491.1"/>
    </source>
</evidence>
<dbReference type="EMBL" id="FTOM01000001">
    <property type="protein sequence ID" value="SIS57491.1"/>
    <property type="molecule type" value="Genomic_DNA"/>
</dbReference>
<accession>A0A1N7K7D7</accession>
<evidence type="ECO:0008006" key="3">
    <source>
        <dbReference type="Google" id="ProtNLM"/>
    </source>
</evidence>
<dbReference type="RefSeq" id="WP_097176956.1">
    <property type="nucleotide sequence ID" value="NZ_FTOM01000001.1"/>
</dbReference>
<keyword evidence="2" id="KW-1185">Reference proteome</keyword>
<dbReference type="Proteomes" id="UP000186098">
    <property type="component" value="Unassembled WGS sequence"/>
</dbReference>
<evidence type="ECO:0000313" key="2">
    <source>
        <dbReference type="Proteomes" id="UP000186098"/>
    </source>
</evidence>
<name>A0A1N7K7D7_9RHOB</name>
<proteinExistence type="predicted"/>
<organism evidence="1 2">
    <name type="scientific">Phaeovulum vinaykumarii</name>
    <dbReference type="NCBI Taxonomy" id="407234"/>
    <lineage>
        <taxon>Bacteria</taxon>
        <taxon>Pseudomonadati</taxon>
        <taxon>Pseudomonadota</taxon>
        <taxon>Alphaproteobacteria</taxon>
        <taxon>Rhodobacterales</taxon>
        <taxon>Paracoccaceae</taxon>
        <taxon>Phaeovulum</taxon>
    </lineage>
</organism>
<dbReference type="AlphaFoldDB" id="A0A1N7K7D7"/>